<dbReference type="InterPro" id="IPR036615">
    <property type="entry name" value="Mur_ligase_C_dom_sf"/>
</dbReference>
<keyword evidence="12 19" id="KW-0133">Cell shape</keyword>
<dbReference type="STRING" id="1903952.BIT28_16870"/>
<dbReference type="HAMAP" id="MF_00046">
    <property type="entry name" value="MurC"/>
    <property type="match status" value="1"/>
</dbReference>
<evidence type="ECO:0000313" key="23">
    <source>
        <dbReference type="EMBL" id="OLQ80405.1"/>
    </source>
</evidence>
<dbReference type="GO" id="GO:0005737">
    <property type="term" value="C:cytoplasm"/>
    <property type="evidence" value="ECO:0007669"/>
    <property type="project" value="UniProtKB-SubCell"/>
</dbReference>
<evidence type="ECO:0000259" key="21">
    <source>
        <dbReference type="Pfam" id="PF02875"/>
    </source>
</evidence>
<evidence type="ECO:0000256" key="6">
    <source>
        <dbReference type="ARBA" id="ARBA00021749"/>
    </source>
</evidence>
<dbReference type="GO" id="GO:0008360">
    <property type="term" value="P:regulation of cell shape"/>
    <property type="evidence" value="ECO:0007669"/>
    <property type="project" value="UniProtKB-KW"/>
</dbReference>
<feature type="domain" description="Mur ligase C-terminal" evidence="21">
    <location>
        <begin position="330"/>
        <end position="464"/>
    </location>
</feature>
<dbReference type="UniPathway" id="UPA00219"/>
<dbReference type="EC" id="6.3.2.8" evidence="5 19"/>
<keyword evidence="15 19" id="KW-0961">Cell wall biogenesis/degradation</keyword>
<dbReference type="AlphaFoldDB" id="A0A1Q9GYR6"/>
<evidence type="ECO:0000256" key="8">
    <source>
        <dbReference type="ARBA" id="ARBA00022598"/>
    </source>
</evidence>
<keyword evidence="7 19" id="KW-0963">Cytoplasm</keyword>
<evidence type="ECO:0000256" key="4">
    <source>
        <dbReference type="ARBA" id="ARBA00010416"/>
    </source>
</evidence>
<dbReference type="GO" id="GO:0051301">
    <property type="term" value="P:cell division"/>
    <property type="evidence" value="ECO:0007669"/>
    <property type="project" value="UniProtKB-KW"/>
</dbReference>
<keyword evidence="14 19" id="KW-0131">Cell cycle</keyword>
<evidence type="ECO:0000259" key="22">
    <source>
        <dbReference type="Pfam" id="PF08245"/>
    </source>
</evidence>
<dbReference type="Pfam" id="PF08245">
    <property type="entry name" value="Mur_ligase_M"/>
    <property type="match status" value="1"/>
</dbReference>
<keyword evidence="9 19" id="KW-0132">Cell division</keyword>
<dbReference type="GO" id="GO:0009252">
    <property type="term" value="P:peptidoglycan biosynthetic process"/>
    <property type="evidence" value="ECO:0007669"/>
    <property type="project" value="UniProtKB-UniRule"/>
</dbReference>
<dbReference type="Gene3D" id="3.40.50.720">
    <property type="entry name" value="NAD(P)-binding Rossmann-like Domain"/>
    <property type="match status" value="1"/>
</dbReference>
<evidence type="ECO:0000256" key="2">
    <source>
        <dbReference type="ARBA" id="ARBA00004496"/>
    </source>
</evidence>
<gene>
    <name evidence="19" type="primary">murC</name>
    <name evidence="23" type="ORF">BIT28_16870</name>
</gene>
<keyword evidence="13 19" id="KW-0573">Peptidoglycan synthesis</keyword>
<dbReference type="GO" id="GO:0071555">
    <property type="term" value="P:cell wall organization"/>
    <property type="evidence" value="ECO:0007669"/>
    <property type="project" value="UniProtKB-KW"/>
</dbReference>
<evidence type="ECO:0000256" key="15">
    <source>
        <dbReference type="ARBA" id="ARBA00023316"/>
    </source>
</evidence>
<reference evidence="23 24" key="1">
    <citation type="submission" date="2016-09" db="EMBL/GenBank/DDBJ databases">
        <title>Photobacterium proteolyticum sp. nov. a protease producing bacterium isolated from ocean sediments of Laizhou Bay.</title>
        <authorList>
            <person name="Li Y."/>
        </authorList>
    </citation>
    <scope>NUCLEOTIDE SEQUENCE [LARGE SCALE GENOMIC DNA]</scope>
    <source>
        <strain evidence="23 24">13-12</strain>
    </source>
</reference>
<dbReference type="InterPro" id="IPR000713">
    <property type="entry name" value="Mur_ligase_N"/>
</dbReference>
<keyword evidence="24" id="KW-1185">Reference proteome</keyword>
<dbReference type="Gene3D" id="3.90.190.20">
    <property type="entry name" value="Mur ligase, C-terminal domain"/>
    <property type="match status" value="1"/>
</dbReference>
<accession>A0A1Q9GYR6</accession>
<protein>
    <recommendedName>
        <fullName evidence="6 19">UDP-N-acetylmuramate--L-alanine ligase</fullName>
        <ecNumber evidence="5 19">6.3.2.8</ecNumber>
    </recommendedName>
    <alternativeName>
        <fullName evidence="18 19">UDP-N-acetylmuramoyl-L-alanine synthetase</fullName>
    </alternativeName>
</protein>
<dbReference type="GO" id="GO:0005524">
    <property type="term" value="F:ATP binding"/>
    <property type="evidence" value="ECO:0007669"/>
    <property type="project" value="UniProtKB-UniRule"/>
</dbReference>
<comment type="caution">
    <text evidence="23">The sequence shown here is derived from an EMBL/GenBank/DDBJ whole genome shotgun (WGS) entry which is preliminary data.</text>
</comment>
<feature type="domain" description="Mur ligase N-terminal catalytic" evidence="20">
    <location>
        <begin position="24"/>
        <end position="122"/>
    </location>
</feature>
<dbReference type="FunFam" id="3.40.1190.10:FF:000001">
    <property type="entry name" value="UDP-N-acetylmuramate--L-alanine ligase"/>
    <property type="match status" value="1"/>
</dbReference>
<dbReference type="OrthoDB" id="9804126at2"/>
<comment type="subcellular location">
    <subcellularLocation>
        <location evidence="2 19">Cytoplasm</location>
    </subcellularLocation>
</comment>
<dbReference type="SUPFAM" id="SSF53244">
    <property type="entry name" value="MurD-like peptide ligases, peptide-binding domain"/>
    <property type="match status" value="1"/>
</dbReference>
<evidence type="ECO:0000256" key="17">
    <source>
        <dbReference type="ARBA" id="ARBA00060592"/>
    </source>
</evidence>
<dbReference type="FunFam" id="3.40.50.720:FF:000046">
    <property type="entry name" value="UDP-N-acetylmuramate--L-alanine ligase"/>
    <property type="match status" value="1"/>
</dbReference>
<proteinExistence type="inferred from homology"/>
<organism evidence="23 24">
    <name type="scientific">Photobacterium proteolyticum</name>
    <dbReference type="NCBI Taxonomy" id="1903952"/>
    <lineage>
        <taxon>Bacteria</taxon>
        <taxon>Pseudomonadati</taxon>
        <taxon>Pseudomonadota</taxon>
        <taxon>Gammaproteobacteria</taxon>
        <taxon>Vibrionales</taxon>
        <taxon>Vibrionaceae</taxon>
        <taxon>Photobacterium</taxon>
    </lineage>
</organism>
<sequence>MSKLDNPQLAKIRTMVPEMRRVERIHFVGIGGAGMSGIAEVLINEGYCVSGSDIAPNAVTERLTEKGAKLFFGHAASNVEGASVVVASTAISADNPELATARELRIPVVRRAEMLAELMRYRHGIAIAGTHGKTTTTALTTQIYSEAGLDPTFVNGGLVKSAGTNARLGSSRYLIAEADESDASFLHLQPMVCVVTNIEADHMETYGGDFEVLKQTFVDFLHNLPFYGLAVMCIDDPVVRELLPRIGRQVITYGFSEDADVRLVNYRQKGQQGHFTILRSGKPALDIELNIPGQHNALNATAAVAVATEEGVEDDAIIRALAEFQGTGRRFDHLGEFESGNGKVMLVDDYGHHPSEVDVTIKAARAGWQEKRLVMVFQPHRYSRTRDLYDDFANVLEQVDVLVMLDVYAAGEAPIAGADGRALCRTIRGRGKIDPIFVPNSEALPSALANIIQNDDLVLTQGAGDVGKIARQLAEMELDISEMRRD</sequence>
<dbReference type="InterPro" id="IPR013221">
    <property type="entry name" value="Mur_ligase_cen"/>
</dbReference>
<dbReference type="PANTHER" id="PTHR43445">
    <property type="entry name" value="UDP-N-ACETYLMURAMATE--L-ALANINE LIGASE-RELATED"/>
    <property type="match status" value="1"/>
</dbReference>
<evidence type="ECO:0000256" key="14">
    <source>
        <dbReference type="ARBA" id="ARBA00023306"/>
    </source>
</evidence>
<evidence type="ECO:0000313" key="24">
    <source>
        <dbReference type="Proteomes" id="UP000186905"/>
    </source>
</evidence>
<dbReference type="Pfam" id="PF01225">
    <property type="entry name" value="Mur_ligase"/>
    <property type="match status" value="1"/>
</dbReference>
<dbReference type="EMBL" id="MJIL01000047">
    <property type="protein sequence ID" value="OLQ80405.1"/>
    <property type="molecule type" value="Genomic_DNA"/>
</dbReference>
<evidence type="ECO:0000256" key="7">
    <source>
        <dbReference type="ARBA" id="ARBA00022490"/>
    </source>
</evidence>
<comment type="function">
    <text evidence="1 19">Cell wall formation.</text>
</comment>
<name>A0A1Q9GYR6_9GAMM</name>
<evidence type="ECO:0000256" key="12">
    <source>
        <dbReference type="ARBA" id="ARBA00022960"/>
    </source>
</evidence>
<dbReference type="InterPro" id="IPR050061">
    <property type="entry name" value="MurCDEF_pg_biosynth"/>
</dbReference>
<comment type="pathway">
    <text evidence="3 19">Cell wall biogenesis; peptidoglycan biosynthesis.</text>
</comment>
<keyword evidence="11 19" id="KW-0067">ATP-binding</keyword>
<evidence type="ECO:0000259" key="20">
    <source>
        <dbReference type="Pfam" id="PF01225"/>
    </source>
</evidence>
<dbReference type="InterPro" id="IPR004101">
    <property type="entry name" value="Mur_ligase_C"/>
</dbReference>
<dbReference type="Pfam" id="PF02875">
    <property type="entry name" value="Mur_ligase_C"/>
    <property type="match status" value="1"/>
</dbReference>
<dbReference type="InterPro" id="IPR005758">
    <property type="entry name" value="UDP-N-AcMur_Ala_ligase_MurC"/>
</dbReference>
<dbReference type="Gene3D" id="3.40.1190.10">
    <property type="entry name" value="Mur-like, catalytic domain"/>
    <property type="match status" value="1"/>
</dbReference>
<keyword evidence="8 19" id="KW-0436">Ligase</keyword>
<evidence type="ECO:0000256" key="9">
    <source>
        <dbReference type="ARBA" id="ARBA00022618"/>
    </source>
</evidence>
<dbReference type="NCBIfam" id="TIGR01082">
    <property type="entry name" value="murC"/>
    <property type="match status" value="1"/>
</dbReference>
<evidence type="ECO:0000256" key="3">
    <source>
        <dbReference type="ARBA" id="ARBA00004752"/>
    </source>
</evidence>
<comment type="similarity">
    <text evidence="4 19">Belongs to the MurCDEF family.</text>
</comment>
<evidence type="ECO:0000256" key="18">
    <source>
        <dbReference type="ARBA" id="ARBA00079022"/>
    </source>
</evidence>
<evidence type="ECO:0000256" key="5">
    <source>
        <dbReference type="ARBA" id="ARBA00012211"/>
    </source>
</evidence>
<comment type="pathway">
    <text evidence="17">Glycan biosynthesis.</text>
</comment>
<dbReference type="GO" id="GO:0008763">
    <property type="term" value="F:UDP-N-acetylmuramate-L-alanine ligase activity"/>
    <property type="evidence" value="ECO:0007669"/>
    <property type="project" value="UniProtKB-UniRule"/>
</dbReference>
<feature type="binding site" evidence="19">
    <location>
        <begin position="129"/>
        <end position="135"/>
    </location>
    <ligand>
        <name>ATP</name>
        <dbReference type="ChEBI" id="CHEBI:30616"/>
    </ligand>
</feature>
<evidence type="ECO:0000256" key="16">
    <source>
        <dbReference type="ARBA" id="ARBA00047833"/>
    </source>
</evidence>
<dbReference type="RefSeq" id="WP_075762356.1">
    <property type="nucleotide sequence ID" value="NZ_MJIL01000047.1"/>
</dbReference>
<dbReference type="SUPFAM" id="SSF51984">
    <property type="entry name" value="MurCD N-terminal domain"/>
    <property type="match status" value="1"/>
</dbReference>
<dbReference type="Proteomes" id="UP000186905">
    <property type="component" value="Unassembled WGS sequence"/>
</dbReference>
<evidence type="ECO:0000256" key="1">
    <source>
        <dbReference type="ARBA" id="ARBA00003921"/>
    </source>
</evidence>
<dbReference type="InterPro" id="IPR036565">
    <property type="entry name" value="Mur-like_cat_sf"/>
</dbReference>
<feature type="domain" description="Mur ligase central" evidence="22">
    <location>
        <begin position="127"/>
        <end position="307"/>
    </location>
</feature>
<evidence type="ECO:0000256" key="10">
    <source>
        <dbReference type="ARBA" id="ARBA00022741"/>
    </source>
</evidence>
<comment type="catalytic activity">
    <reaction evidence="16 19">
        <text>UDP-N-acetyl-alpha-D-muramate + L-alanine + ATP = UDP-N-acetyl-alpha-D-muramoyl-L-alanine + ADP + phosphate + H(+)</text>
        <dbReference type="Rhea" id="RHEA:23372"/>
        <dbReference type="ChEBI" id="CHEBI:15378"/>
        <dbReference type="ChEBI" id="CHEBI:30616"/>
        <dbReference type="ChEBI" id="CHEBI:43474"/>
        <dbReference type="ChEBI" id="CHEBI:57972"/>
        <dbReference type="ChEBI" id="CHEBI:70757"/>
        <dbReference type="ChEBI" id="CHEBI:83898"/>
        <dbReference type="ChEBI" id="CHEBI:456216"/>
        <dbReference type="EC" id="6.3.2.8"/>
    </reaction>
</comment>
<dbReference type="SUPFAM" id="SSF53623">
    <property type="entry name" value="MurD-like peptide ligases, catalytic domain"/>
    <property type="match status" value="1"/>
</dbReference>
<evidence type="ECO:0000256" key="13">
    <source>
        <dbReference type="ARBA" id="ARBA00022984"/>
    </source>
</evidence>
<dbReference type="PANTHER" id="PTHR43445:SF3">
    <property type="entry name" value="UDP-N-ACETYLMURAMATE--L-ALANINE LIGASE"/>
    <property type="match status" value="1"/>
</dbReference>
<evidence type="ECO:0000256" key="19">
    <source>
        <dbReference type="HAMAP-Rule" id="MF_00046"/>
    </source>
</evidence>
<keyword evidence="10 19" id="KW-0547">Nucleotide-binding</keyword>
<evidence type="ECO:0000256" key="11">
    <source>
        <dbReference type="ARBA" id="ARBA00022840"/>
    </source>
</evidence>